<protein>
    <submittedName>
        <fullName evidence="8">Polysaccharide biosynthesis protein</fullName>
    </submittedName>
</protein>
<evidence type="ECO:0000256" key="6">
    <source>
        <dbReference type="ARBA" id="ARBA00023136"/>
    </source>
</evidence>
<dbReference type="CDD" id="cd13127">
    <property type="entry name" value="MATE_tuaB_like"/>
    <property type="match status" value="1"/>
</dbReference>
<evidence type="ECO:0000256" key="1">
    <source>
        <dbReference type="ARBA" id="ARBA00004651"/>
    </source>
</evidence>
<organism evidence="8 9">
    <name type="scientific">Pseudopedobacter saltans (strain ATCC 51119 / DSM 12145 / JCM 21818 / CCUG 39354 / LMG 10337 / NBRC 100064 / NCIMB 13643)</name>
    <name type="common">Pedobacter saltans</name>
    <dbReference type="NCBI Taxonomy" id="762903"/>
    <lineage>
        <taxon>Bacteria</taxon>
        <taxon>Pseudomonadati</taxon>
        <taxon>Bacteroidota</taxon>
        <taxon>Sphingobacteriia</taxon>
        <taxon>Sphingobacteriales</taxon>
        <taxon>Sphingobacteriaceae</taxon>
        <taxon>Pseudopedobacter</taxon>
    </lineage>
</organism>
<dbReference type="InterPro" id="IPR050833">
    <property type="entry name" value="Poly_Biosynth_Transport"/>
</dbReference>
<dbReference type="EMBL" id="CP002545">
    <property type="protein sequence ID" value="ADY51386.1"/>
    <property type="molecule type" value="Genomic_DNA"/>
</dbReference>
<dbReference type="KEGG" id="psn:Pedsa_0814"/>
<proteinExistence type="inferred from homology"/>
<feature type="transmembrane region" description="Helical" evidence="7">
    <location>
        <begin position="12"/>
        <end position="35"/>
    </location>
</feature>
<dbReference type="GO" id="GO:0005886">
    <property type="term" value="C:plasma membrane"/>
    <property type="evidence" value="ECO:0007669"/>
    <property type="project" value="UniProtKB-SubCell"/>
</dbReference>
<sequence>MSLRKKTVSALIWTYGQQIGGQMISFSITIILARILVPAEFGLIAMITIFISIGTLLVDSGLSSSLIRTKDSTQKDYSTVFYFNLAGSIVIYLIIYFIAPYIAKFYKHDILTSIIRIYSVTFILNALYVVQNAHLVKQMNFKTQAFIQIPAIIVSGVLAIFMAKSGYGVWSLVWMNIVQSLIITFFHWICSDWRPSLEFSKESFHTHFHFGYKMTLSGLLEIIYKNVYVLIIGKNYSATKLGYYSRADSLSMLPSENITTAMSKVTYPMFASISSDNVKLKEVYKKLMQQVIYWNTAILVLSYIIAEPLIRFILTEKWLPAVPFFKILCLANILYPLNAYNLNILKVKGRSDLILKIETVKKTINIIAIILVVPFGIYGLLYFQLLSSILSYYLNSFYSGRFIDYNVKEQLIDITPTIGLAFFVGFISYFLDAFLVNSFSVPDFGRLVTDTLFFFLLYLACSYVMQFNAVVDLKQLILKK</sequence>
<dbReference type="STRING" id="762903.Pedsa_0814"/>
<keyword evidence="9" id="KW-1185">Reference proteome</keyword>
<comment type="subcellular location">
    <subcellularLocation>
        <location evidence="1">Cell membrane</location>
        <topology evidence="1">Multi-pass membrane protein</topology>
    </subcellularLocation>
</comment>
<keyword evidence="3" id="KW-1003">Cell membrane</keyword>
<dbReference type="AlphaFoldDB" id="F0S9N0"/>
<dbReference type="Pfam" id="PF13440">
    <property type="entry name" value="Polysacc_synt_3"/>
    <property type="match status" value="1"/>
</dbReference>
<feature type="transmembrane region" description="Helical" evidence="7">
    <location>
        <begin position="41"/>
        <end position="58"/>
    </location>
</feature>
<feature type="transmembrane region" description="Helical" evidence="7">
    <location>
        <begin position="79"/>
        <end position="103"/>
    </location>
</feature>
<dbReference type="PANTHER" id="PTHR30250">
    <property type="entry name" value="PST FAMILY PREDICTED COLANIC ACID TRANSPORTER"/>
    <property type="match status" value="1"/>
</dbReference>
<evidence type="ECO:0000256" key="3">
    <source>
        <dbReference type="ARBA" id="ARBA00022475"/>
    </source>
</evidence>
<keyword evidence="6 7" id="KW-0472">Membrane</keyword>
<name>F0S9N0_PSESL</name>
<feature type="transmembrane region" description="Helical" evidence="7">
    <location>
        <begin position="325"/>
        <end position="345"/>
    </location>
</feature>
<gene>
    <name evidence="8" type="ordered locus">Pedsa_0814</name>
</gene>
<dbReference type="eggNOG" id="COG2244">
    <property type="taxonomic scope" value="Bacteria"/>
</dbReference>
<feature type="transmembrane region" description="Helical" evidence="7">
    <location>
        <begin position="169"/>
        <end position="190"/>
    </location>
</feature>
<dbReference type="RefSeq" id="WP_013631886.1">
    <property type="nucleotide sequence ID" value="NC_015177.1"/>
</dbReference>
<feature type="transmembrane region" description="Helical" evidence="7">
    <location>
        <begin position="366"/>
        <end position="394"/>
    </location>
</feature>
<evidence type="ECO:0000313" key="8">
    <source>
        <dbReference type="EMBL" id="ADY51386.1"/>
    </source>
</evidence>
<feature type="transmembrane region" description="Helical" evidence="7">
    <location>
        <begin position="291"/>
        <end position="313"/>
    </location>
</feature>
<evidence type="ECO:0000313" key="9">
    <source>
        <dbReference type="Proteomes" id="UP000000310"/>
    </source>
</evidence>
<evidence type="ECO:0000256" key="4">
    <source>
        <dbReference type="ARBA" id="ARBA00022692"/>
    </source>
</evidence>
<reference evidence="9" key="2">
    <citation type="submission" date="2011-02" db="EMBL/GenBank/DDBJ databases">
        <title>The complete genome of Pedobacter saltans DSM 12145.</title>
        <authorList>
            <consortium name="US DOE Joint Genome Institute (JGI-PGF)"/>
            <person name="Lucas S."/>
            <person name="Copeland A."/>
            <person name="Lapidus A."/>
            <person name="Bruce D."/>
            <person name="Goodwin L."/>
            <person name="Pitluck S."/>
            <person name="Kyrpides N."/>
            <person name="Mavromatis K."/>
            <person name="Pagani I."/>
            <person name="Ivanova N."/>
            <person name="Ovchinnikova G."/>
            <person name="Lu M."/>
            <person name="Detter J.C."/>
            <person name="Han C."/>
            <person name="Land M."/>
            <person name="Hauser L."/>
            <person name="Markowitz V."/>
            <person name="Cheng J.-F."/>
            <person name="Hugenholtz P."/>
            <person name="Woyke T."/>
            <person name="Wu D."/>
            <person name="Tindall B."/>
            <person name="Pomrenke H.G."/>
            <person name="Brambilla E."/>
            <person name="Klenk H.-P."/>
            <person name="Eisen J.A."/>
        </authorList>
    </citation>
    <scope>NUCLEOTIDE SEQUENCE [LARGE SCALE GENOMIC DNA]</scope>
    <source>
        <strain evidence="9">ATCC 51119 / DSM 12145 / JCM 21818 / LMG 10337 / NBRC 100064 / NCIMB 13643</strain>
    </source>
</reference>
<feature type="transmembrane region" description="Helical" evidence="7">
    <location>
        <begin position="145"/>
        <end position="163"/>
    </location>
</feature>
<feature type="transmembrane region" description="Helical" evidence="7">
    <location>
        <begin position="115"/>
        <end position="133"/>
    </location>
</feature>
<evidence type="ECO:0000256" key="2">
    <source>
        <dbReference type="ARBA" id="ARBA00007430"/>
    </source>
</evidence>
<keyword evidence="4 7" id="KW-0812">Transmembrane</keyword>
<reference evidence="8 9" key="1">
    <citation type="journal article" date="2011" name="Stand. Genomic Sci.">
        <title>Complete genome sequence of the gliding, heparinolytic Pedobacter saltans type strain (113).</title>
        <authorList>
            <person name="Liolios K."/>
            <person name="Sikorski J."/>
            <person name="Lu M."/>
            <person name="Nolan M."/>
            <person name="Lapidus A."/>
            <person name="Lucas S."/>
            <person name="Hammon N."/>
            <person name="Deshpande S."/>
            <person name="Cheng J.F."/>
            <person name="Tapia R."/>
            <person name="Han C."/>
            <person name="Goodwin L."/>
            <person name="Pitluck S."/>
            <person name="Huntemann M."/>
            <person name="Ivanova N."/>
            <person name="Pagani I."/>
            <person name="Mavromatis K."/>
            <person name="Ovchinikova G."/>
            <person name="Pati A."/>
            <person name="Chen A."/>
            <person name="Palaniappan K."/>
            <person name="Land M."/>
            <person name="Hauser L."/>
            <person name="Brambilla E.M."/>
            <person name="Kotsyurbenko O."/>
            <person name="Rohde M."/>
            <person name="Tindall B.J."/>
            <person name="Abt B."/>
            <person name="Goker M."/>
            <person name="Detter J.C."/>
            <person name="Woyke T."/>
            <person name="Bristow J."/>
            <person name="Eisen J.A."/>
            <person name="Markowitz V."/>
            <person name="Hugenholtz P."/>
            <person name="Klenk H.P."/>
            <person name="Kyrpides N.C."/>
        </authorList>
    </citation>
    <scope>NUCLEOTIDE SEQUENCE [LARGE SCALE GENOMIC DNA]</scope>
    <source>
        <strain evidence="9">ATCC 51119 / DSM 12145 / JCM 21818 / LMG 10337 / NBRC 100064 / NCIMB 13643</strain>
    </source>
</reference>
<comment type="similarity">
    <text evidence="2">Belongs to the polysaccharide synthase family.</text>
</comment>
<feature type="transmembrane region" description="Helical" evidence="7">
    <location>
        <begin position="447"/>
        <end position="465"/>
    </location>
</feature>
<evidence type="ECO:0000256" key="7">
    <source>
        <dbReference type="SAM" id="Phobius"/>
    </source>
</evidence>
<feature type="transmembrane region" description="Helical" evidence="7">
    <location>
        <begin position="414"/>
        <end position="435"/>
    </location>
</feature>
<keyword evidence="5 7" id="KW-1133">Transmembrane helix</keyword>
<dbReference type="OrthoDB" id="9770347at2"/>
<accession>F0S9N0</accession>
<dbReference type="HOGENOM" id="CLU_026911_5_2_10"/>
<evidence type="ECO:0000256" key="5">
    <source>
        <dbReference type="ARBA" id="ARBA00022989"/>
    </source>
</evidence>
<dbReference type="Proteomes" id="UP000000310">
    <property type="component" value="Chromosome"/>
</dbReference>
<dbReference type="PANTHER" id="PTHR30250:SF10">
    <property type="entry name" value="LIPOPOLYSACCHARIDE BIOSYNTHESIS PROTEIN WZXC"/>
    <property type="match status" value="1"/>
</dbReference>